<organism evidence="2">
    <name type="scientific">uncultured bacterium</name>
    <name type="common">gcode 4</name>
    <dbReference type="NCBI Taxonomy" id="1234023"/>
    <lineage>
        <taxon>Bacteria</taxon>
        <taxon>environmental samples</taxon>
    </lineage>
</organism>
<keyword evidence="1" id="KW-0472">Membrane</keyword>
<proteinExistence type="predicted"/>
<dbReference type="EMBL" id="AMFJ01036233">
    <property type="protein sequence ID" value="EKD24506.1"/>
    <property type="molecule type" value="Genomic_DNA"/>
</dbReference>
<accession>K1XGU4</accession>
<keyword evidence="1" id="KW-0812">Transmembrane</keyword>
<gene>
    <name evidence="2" type="ORF">ACD_80C00226G0009</name>
</gene>
<keyword evidence="1" id="KW-1133">Transmembrane helix</keyword>
<dbReference type="AlphaFoldDB" id="K1XGU4"/>
<name>K1XGU4_9BACT</name>
<protein>
    <submittedName>
        <fullName evidence="2">Uncharacterized protein</fullName>
    </submittedName>
</protein>
<evidence type="ECO:0000256" key="1">
    <source>
        <dbReference type="SAM" id="Phobius"/>
    </source>
</evidence>
<comment type="caution">
    <text evidence="2">The sequence shown here is derived from an EMBL/GenBank/DDBJ whole genome shotgun (WGS) entry which is preliminary data.</text>
</comment>
<sequence length="143" mass="17167">MRKSYKLLRVLNSHGAVDKSTGLNIPKLNKKRTQEKWSYQWLLFSSKELDDIAEDLVNKWYLSAWFYNDYYWSKLVITDQWMKFVTEYLNKARYAKIEKNIIDHKRLFLVLWLLIALVVYLISWCKITDGFSAVDCTKTLIQK</sequence>
<evidence type="ECO:0000313" key="2">
    <source>
        <dbReference type="EMBL" id="EKD24506.1"/>
    </source>
</evidence>
<feature type="transmembrane region" description="Helical" evidence="1">
    <location>
        <begin position="107"/>
        <end position="124"/>
    </location>
</feature>
<reference evidence="2" key="1">
    <citation type="journal article" date="2012" name="Science">
        <title>Fermentation, hydrogen, and sulfur metabolism in multiple uncultivated bacterial phyla.</title>
        <authorList>
            <person name="Wrighton K.C."/>
            <person name="Thomas B.C."/>
            <person name="Sharon I."/>
            <person name="Miller C.S."/>
            <person name="Castelle C.J."/>
            <person name="VerBerkmoes N.C."/>
            <person name="Wilkins M.J."/>
            <person name="Hettich R.L."/>
            <person name="Lipton M.S."/>
            <person name="Williams K.H."/>
            <person name="Long P.E."/>
            <person name="Banfield J.F."/>
        </authorList>
    </citation>
    <scope>NUCLEOTIDE SEQUENCE [LARGE SCALE GENOMIC DNA]</scope>
</reference>